<dbReference type="EMBL" id="CP144694">
    <property type="protein sequence ID" value="WVZ01691.1"/>
    <property type="molecule type" value="Genomic_DNA"/>
</dbReference>
<dbReference type="Proteomes" id="UP001374535">
    <property type="component" value="Chromosome 7"/>
</dbReference>
<protein>
    <submittedName>
        <fullName evidence="1">Uncharacterized protein</fullName>
    </submittedName>
</protein>
<dbReference type="AlphaFoldDB" id="A0AAQ3N2Y2"/>
<proteinExistence type="predicted"/>
<evidence type="ECO:0000313" key="1">
    <source>
        <dbReference type="EMBL" id="WVZ01691.1"/>
    </source>
</evidence>
<accession>A0AAQ3N2Y2</accession>
<organism evidence="1 2">
    <name type="scientific">Vigna mungo</name>
    <name type="common">Black gram</name>
    <name type="synonym">Phaseolus mungo</name>
    <dbReference type="NCBI Taxonomy" id="3915"/>
    <lineage>
        <taxon>Eukaryota</taxon>
        <taxon>Viridiplantae</taxon>
        <taxon>Streptophyta</taxon>
        <taxon>Embryophyta</taxon>
        <taxon>Tracheophyta</taxon>
        <taxon>Spermatophyta</taxon>
        <taxon>Magnoliopsida</taxon>
        <taxon>eudicotyledons</taxon>
        <taxon>Gunneridae</taxon>
        <taxon>Pentapetalae</taxon>
        <taxon>rosids</taxon>
        <taxon>fabids</taxon>
        <taxon>Fabales</taxon>
        <taxon>Fabaceae</taxon>
        <taxon>Papilionoideae</taxon>
        <taxon>50 kb inversion clade</taxon>
        <taxon>NPAAA clade</taxon>
        <taxon>indigoferoid/millettioid clade</taxon>
        <taxon>Phaseoleae</taxon>
        <taxon>Vigna</taxon>
    </lineage>
</organism>
<name>A0AAQ3N2Y2_VIGMU</name>
<reference evidence="1 2" key="1">
    <citation type="journal article" date="2023" name="Life. Sci Alliance">
        <title>Evolutionary insights into 3D genome organization and epigenetic landscape of Vigna mungo.</title>
        <authorList>
            <person name="Junaid A."/>
            <person name="Singh B."/>
            <person name="Bhatia S."/>
        </authorList>
    </citation>
    <scope>NUCLEOTIDE SEQUENCE [LARGE SCALE GENOMIC DNA]</scope>
    <source>
        <strain evidence="1">Urdbean</strain>
    </source>
</reference>
<sequence length="140" mass="16007">MHTRDSQYSADHQLLDFHEDRVLLIAENCFPYFSQHGMNSSLLEDSSTFPNVLPHFALHYLLNQDDANYRVDINMREAPLSFHNSSAAVFATCRVDVKMREAPLILDNSSAAVFATCRVNLLSRVTFLQKSRIDLMNKDV</sequence>
<evidence type="ECO:0000313" key="2">
    <source>
        <dbReference type="Proteomes" id="UP001374535"/>
    </source>
</evidence>
<keyword evidence="2" id="KW-1185">Reference proteome</keyword>
<gene>
    <name evidence="1" type="ORF">V8G54_022497</name>
</gene>